<dbReference type="GO" id="GO:0033499">
    <property type="term" value="P:galactose catabolic process via UDP-galactose, Leloir pathway"/>
    <property type="evidence" value="ECO:0007669"/>
    <property type="project" value="TreeGrafter"/>
</dbReference>
<dbReference type="AlphaFoldDB" id="M1LYT3"/>
<evidence type="ECO:0000256" key="14">
    <source>
        <dbReference type="PIRSR" id="PIRSR005096-2"/>
    </source>
</evidence>
<comment type="subunit">
    <text evidence="5">Monomer.</text>
</comment>
<evidence type="ECO:0000256" key="7">
    <source>
        <dbReference type="ARBA" id="ARBA00014165"/>
    </source>
</evidence>
<dbReference type="InterPro" id="IPR014718">
    <property type="entry name" value="GH-type_carb-bd"/>
</dbReference>
<accession>M1LYT3</accession>
<evidence type="ECO:0000256" key="12">
    <source>
        <dbReference type="PIRNR" id="PIRNR005096"/>
    </source>
</evidence>
<dbReference type="SUPFAM" id="SSF74650">
    <property type="entry name" value="Galactose mutarotase-like"/>
    <property type="match status" value="1"/>
</dbReference>
<dbReference type="EC" id="5.1.3.3" evidence="6 12"/>
<dbReference type="PROSITE" id="PS00545">
    <property type="entry name" value="ALDOSE_1_EPIMERASE"/>
    <property type="match status" value="1"/>
</dbReference>
<reference evidence="16 17" key="1">
    <citation type="submission" date="2013-02" db="EMBL/GenBank/DDBJ databases">
        <title>Genome sequence of Clostridium saccharoperbutylacetonicum N1-4(HMT).</title>
        <authorList>
            <person name="Poehlein A."/>
            <person name="Daniel R."/>
        </authorList>
    </citation>
    <scope>NUCLEOTIDE SEQUENCE [LARGE SCALE GENOMIC DNA]</scope>
    <source>
        <strain evidence="17">N1-4(HMT)</strain>
    </source>
</reference>
<dbReference type="GO" id="GO:0005737">
    <property type="term" value="C:cytoplasm"/>
    <property type="evidence" value="ECO:0007669"/>
    <property type="project" value="UniProtKB-SubCell"/>
</dbReference>
<protein>
    <recommendedName>
        <fullName evidence="7 12">Aldose 1-epimerase</fullName>
        <ecNumber evidence="6 12">5.1.3.3</ecNumber>
    </recommendedName>
</protein>
<dbReference type="RefSeq" id="WP_015394764.1">
    <property type="nucleotide sequence ID" value="NC_020291.1"/>
</dbReference>
<dbReference type="GO" id="GO:0004034">
    <property type="term" value="F:aldose 1-epimerase activity"/>
    <property type="evidence" value="ECO:0007669"/>
    <property type="project" value="UniProtKB-EC"/>
</dbReference>
<comment type="pathway">
    <text evidence="3 12">Carbohydrate metabolism; hexose metabolism.</text>
</comment>
<gene>
    <name evidence="16" type="primary">mro</name>
    <name evidence="16" type="ORF">Cspa_c47020</name>
</gene>
<dbReference type="GO" id="GO:0030246">
    <property type="term" value="F:carbohydrate binding"/>
    <property type="evidence" value="ECO:0007669"/>
    <property type="project" value="InterPro"/>
</dbReference>
<comment type="subcellular location">
    <subcellularLocation>
        <location evidence="2">Cytoplasm</location>
    </subcellularLocation>
</comment>
<dbReference type="GO" id="GO:0006006">
    <property type="term" value="P:glucose metabolic process"/>
    <property type="evidence" value="ECO:0007669"/>
    <property type="project" value="TreeGrafter"/>
</dbReference>
<dbReference type="InterPro" id="IPR047215">
    <property type="entry name" value="Galactose_mutarotase-like"/>
</dbReference>
<dbReference type="Pfam" id="PF01263">
    <property type="entry name" value="Aldose_epim"/>
    <property type="match status" value="1"/>
</dbReference>
<evidence type="ECO:0000256" key="10">
    <source>
        <dbReference type="ARBA" id="ARBA00023235"/>
    </source>
</evidence>
<dbReference type="PANTHER" id="PTHR10091:SF0">
    <property type="entry name" value="GALACTOSE MUTAROTASE"/>
    <property type="match status" value="1"/>
</dbReference>
<dbReference type="CDD" id="cd09019">
    <property type="entry name" value="galactose_mutarotase_like"/>
    <property type="match status" value="1"/>
</dbReference>
<evidence type="ECO:0000256" key="15">
    <source>
        <dbReference type="PIRSR" id="PIRSR005096-3"/>
    </source>
</evidence>
<name>M1LYT3_9CLOT</name>
<sequence>MAIGKRSFGKMPNGEEVDIYTLKNDNGMKIEISTYGGTIVSGIVSDKSGDFHDIVLGYDNLNSYLSGDKYFGALIGRFGNRIQYGKFTLNNKEYTLVQNNGENHLHGGTKGFDKVIWNAKVIETEPNTLELSYLSPDGEEGYPGNLDIKVKYVLTEDNALEINYLATTDEDTVVNLTNHAYFNLSGHSSGDVLKQKLMINADKFTPNDKYSIPTGEITSVENTPMDFRTLTPIGTNINSDHEQIVFGNGFDHNWVLNSNGSLDVKSAQAVDENTGIVMDVYTTTPGVQFYSGNFLDGSDIGKNNTAYNIRNGFCLETQFFPNSINCSNFKSPILKAGEIYKHKTIYKFSIL</sequence>
<dbReference type="InterPro" id="IPR015443">
    <property type="entry name" value="Aldose_1-epimerase"/>
</dbReference>
<organism evidence="16 17">
    <name type="scientific">Clostridium saccharoperbutylacetonicum N1-4(HMT)</name>
    <dbReference type="NCBI Taxonomy" id="931276"/>
    <lineage>
        <taxon>Bacteria</taxon>
        <taxon>Bacillati</taxon>
        <taxon>Bacillota</taxon>
        <taxon>Clostridia</taxon>
        <taxon>Eubacteriales</taxon>
        <taxon>Clostridiaceae</taxon>
        <taxon>Clostridium</taxon>
    </lineage>
</organism>
<dbReference type="eggNOG" id="COG2017">
    <property type="taxonomic scope" value="Bacteria"/>
</dbReference>
<dbReference type="NCBIfam" id="NF008277">
    <property type="entry name" value="PRK11055.1"/>
    <property type="match status" value="1"/>
</dbReference>
<feature type="binding site" evidence="15">
    <location>
        <begin position="80"/>
        <end position="81"/>
    </location>
    <ligand>
        <name>beta-D-galactose</name>
        <dbReference type="ChEBI" id="CHEBI:27667"/>
    </ligand>
</feature>
<keyword evidence="8" id="KW-0963">Cytoplasm</keyword>
<dbReference type="InterPro" id="IPR008183">
    <property type="entry name" value="Aldose_1/G6P_1-epimerase"/>
</dbReference>
<dbReference type="FunFam" id="2.70.98.10:FF:000003">
    <property type="entry name" value="Aldose 1-epimerase"/>
    <property type="match status" value="1"/>
</dbReference>
<proteinExistence type="inferred from homology"/>
<dbReference type="KEGG" id="csr:Cspa_c47020"/>
<dbReference type="HOGENOM" id="CLU_031753_2_0_9"/>
<evidence type="ECO:0000313" key="16">
    <source>
        <dbReference type="EMBL" id="AGF58455.1"/>
    </source>
</evidence>
<evidence type="ECO:0000256" key="6">
    <source>
        <dbReference type="ARBA" id="ARBA00013185"/>
    </source>
</evidence>
<dbReference type="PATRIC" id="fig|931276.5.peg.4739"/>
<evidence type="ECO:0000256" key="9">
    <source>
        <dbReference type="ARBA" id="ARBA00022553"/>
    </source>
</evidence>
<evidence type="ECO:0000256" key="4">
    <source>
        <dbReference type="ARBA" id="ARBA00006206"/>
    </source>
</evidence>
<dbReference type="STRING" id="36745.CLSAP_44720"/>
<dbReference type="InterPro" id="IPR011013">
    <property type="entry name" value="Gal_mutarotase_sf_dom"/>
</dbReference>
<dbReference type="InterPro" id="IPR018052">
    <property type="entry name" value="Ald1_epimerase_CS"/>
</dbReference>
<dbReference type="EMBL" id="CP004121">
    <property type="protein sequence ID" value="AGF58455.1"/>
    <property type="molecule type" value="Genomic_DNA"/>
</dbReference>
<comment type="similarity">
    <text evidence="4 12">Belongs to the aldose epimerase family.</text>
</comment>
<dbReference type="Gene3D" id="2.70.98.10">
    <property type="match status" value="1"/>
</dbReference>
<evidence type="ECO:0000256" key="5">
    <source>
        <dbReference type="ARBA" id="ARBA00011245"/>
    </source>
</evidence>
<evidence type="ECO:0000313" key="17">
    <source>
        <dbReference type="Proteomes" id="UP000011728"/>
    </source>
</evidence>
<evidence type="ECO:0000256" key="1">
    <source>
        <dbReference type="ARBA" id="ARBA00001614"/>
    </source>
</evidence>
<comment type="catalytic activity">
    <reaction evidence="1 12">
        <text>alpha-D-glucose = beta-D-glucose</text>
        <dbReference type="Rhea" id="RHEA:10264"/>
        <dbReference type="ChEBI" id="CHEBI:15903"/>
        <dbReference type="ChEBI" id="CHEBI:17925"/>
        <dbReference type="EC" id="5.1.3.3"/>
    </reaction>
</comment>
<evidence type="ECO:0000256" key="3">
    <source>
        <dbReference type="ARBA" id="ARBA00005028"/>
    </source>
</evidence>
<keyword evidence="9" id="KW-0597">Phosphoprotein</keyword>
<dbReference type="Proteomes" id="UP000011728">
    <property type="component" value="Chromosome"/>
</dbReference>
<evidence type="ECO:0000256" key="8">
    <source>
        <dbReference type="ARBA" id="ARBA00022490"/>
    </source>
</evidence>
<evidence type="ECO:0000256" key="11">
    <source>
        <dbReference type="ARBA" id="ARBA00023277"/>
    </source>
</evidence>
<feature type="binding site" evidence="15">
    <location>
        <begin position="179"/>
        <end position="181"/>
    </location>
    <ligand>
        <name>beta-D-galactose</name>
        <dbReference type="ChEBI" id="CHEBI:27667"/>
    </ligand>
</feature>
<feature type="binding site" evidence="14">
    <location>
        <position position="251"/>
    </location>
    <ligand>
        <name>beta-D-galactose</name>
        <dbReference type="ChEBI" id="CHEBI:27667"/>
    </ligand>
</feature>
<dbReference type="PANTHER" id="PTHR10091">
    <property type="entry name" value="ALDOSE-1-EPIMERASE"/>
    <property type="match status" value="1"/>
</dbReference>
<keyword evidence="11 12" id="KW-0119">Carbohydrate metabolism</keyword>
<dbReference type="OrthoDB" id="9779408at2"/>
<keyword evidence="10 12" id="KW-0413">Isomerase</keyword>
<dbReference type="PIRSF" id="PIRSF005096">
    <property type="entry name" value="GALM"/>
    <property type="match status" value="1"/>
</dbReference>
<dbReference type="UniPathway" id="UPA00242"/>
<feature type="active site" description="Proton acceptor" evidence="13">
    <location>
        <position position="316"/>
    </location>
</feature>
<evidence type="ECO:0000256" key="13">
    <source>
        <dbReference type="PIRSR" id="PIRSR005096-1"/>
    </source>
</evidence>
<evidence type="ECO:0000256" key="2">
    <source>
        <dbReference type="ARBA" id="ARBA00004496"/>
    </source>
</evidence>
<keyword evidence="17" id="KW-1185">Reference proteome</keyword>
<feature type="active site" description="Proton donor" evidence="13">
    <location>
        <position position="179"/>
    </location>
</feature>